<evidence type="ECO:0000313" key="1">
    <source>
        <dbReference type="EMBL" id="MBC1935212.1"/>
    </source>
</evidence>
<dbReference type="EMBL" id="JAARWN010000001">
    <property type="protein sequence ID" value="MBC1935212.1"/>
    <property type="molecule type" value="Genomic_DNA"/>
</dbReference>
<accession>A0A7X1CNT0</accession>
<dbReference type="Proteomes" id="UP000535908">
    <property type="component" value="Unassembled WGS sequence"/>
</dbReference>
<proteinExistence type="predicted"/>
<organism evidence="1 2">
    <name type="scientific">Listeria grandensis</name>
    <dbReference type="NCBI Taxonomy" id="1494963"/>
    <lineage>
        <taxon>Bacteria</taxon>
        <taxon>Bacillati</taxon>
        <taxon>Bacillota</taxon>
        <taxon>Bacilli</taxon>
        <taxon>Bacillales</taxon>
        <taxon>Listeriaceae</taxon>
        <taxon>Listeria</taxon>
    </lineage>
</organism>
<sequence>MSRFEPGNRVMGIINNKLEAGEVCEVIGPERYGVRYDFDRGWLRPESGEDLVLLESVGTPVYEAIHQFSRFGVVHKTITLEKPDLDTIQIGRRGRVIWDE</sequence>
<gene>
    <name evidence="1" type="ORF">HCA69_02465</name>
</gene>
<dbReference type="RefSeq" id="WP_185525393.1">
    <property type="nucleotide sequence ID" value="NZ_JAARWN010000001.1"/>
</dbReference>
<comment type="caution">
    <text evidence="1">The sequence shown here is derived from an EMBL/GenBank/DDBJ whole genome shotgun (WGS) entry which is preliminary data.</text>
</comment>
<reference evidence="1 2" key="1">
    <citation type="submission" date="2020-03" db="EMBL/GenBank/DDBJ databases">
        <title>Soil Listeria distribution.</title>
        <authorList>
            <person name="Liao J."/>
            <person name="Wiedmann M."/>
        </authorList>
    </citation>
    <scope>NUCLEOTIDE SEQUENCE [LARGE SCALE GENOMIC DNA]</scope>
    <source>
        <strain evidence="1 2">FSL L7-0741</strain>
    </source>
</reference>
<protein>
    <submittedName>
        <fullName evidence="1">Uncharacterized protein</fullName>
    </submittedName>
</protein>
<evidence type="ECO:0000313" key="2">
    <source>
        <dbReference type="Proteomes" id="UP000535908"/>
    </source>
</evidence>
<name>A0A7X1CNT0_9LIST</name>
<dbReference type="AlphaFoldDB" id="A0A7X1CNT0"/>